<keyword evidence="9 10" id="KW-0472">Membrane</keyword>
<name>A0ABP0SV14_9DINO</name>
<dbReference type="PANTHER" id="PTHR45671:SF12">
    <property type="entry name" value="MITOCHONDRIAL PHOSPHATE CARRIER PROTEIN"/>
    <property type="match status" value="1"/>
</dbReference>
<evidence type="ECO:0000256" key="7">
    <source>
        <dbReference type="ARBA" id="ARBA00022989"/>
    </source>
</evidence>
<dbReference type="InterPro" id="IPR044677">
    <property type="entry name" value="SLC25A3/Pic2/Mir1-like"/>
</dbReference>
<evidence type="ECO:0000256" key="11">
    <source>
        <dbReference type="SAM" id="MobiDB-lite"/>
    </source>
</evidence>
<keyword evidence="7 12" id="KW-1133">Transmembrane helix</keyword>
<keyword evidence="3" id="KW-0813">Transport</keyword>
<keyword evidence="14" id="KW-1185">Reference proteome</keyword>
<evidence type="ECO:0000256" key="1">
    <source>
        <dbReference type="ARBA" id="ARBA00004448"/>
    </source>
</evidence>
<dbReference type="Proteomes" id="UP001642484">
    <property type="component" value="Unassembled WGS sequence"/>
</dbReference>
<feature type="repeat" description="Solcar" evidence="10">
    <location>
        <begin position="498"/>
        <end position="583"/>
    </location>
</feature>
<evidence type="ECO:0000256" key="12">
    <source>
        <dbReference type="SAM" id="Phobius"/>
    </source>
</evidence>
<feature type="repeat" description="Solcar" evidence="10">
    <location>
        <begin position="597"/>
        <end position="680"/>
    </location>
</feature>
<comment type="similarity">
    <text evidence="2">Belongs to the mitochondrial carrier (TC 2.A.29) family.</text>
</comment>
<dbReference type="PROSITE" id="PS50920">
    <property type="entry name" value="SOLCAR"/>
    <property type="match status" value="3"/>
</dbReference>
<evidence type="ECO:0000256" key="4">
    <source>
        <dbReference type="ARBA" id="ARBA00022692"/>
    </source>
</evidence>
<dbReference type="InterPro" id="IPR018108">
    <property type="entry name" value="MCP_transmembrane"/>
</dbReference>
<dbReference type="Pfam" id="PF00153">
    <property type="entry name" value="Mito_carr"/>
    <property type="match status" value="3"/>
</dbReference>
<sequence length="694" mass="76907">MSEIFNSDPFVPPALAAPATRTRSAPSHRPVWEQNERRGSLPWLKGCGYALPLCVTWAEVEFFDALTASAHVARRTGSRPRGRGGARSVLRAASRREVAAALVAAAELPSAASAENQTLGLSWLPIDEDFDIRSMSVTSTSGCGFQTWKAQTELPPRLSCAAQTEKAQEPQTEEIFERFESDKQWSVDFIVYLARILLNYDQGSAAWWHREVVPTVDATLPARAASAVEQQRWQQQRAAKLRDVFADYAASVEIGLRRYQEEGRRKSGLLKKLVDRYGETQEGRRQLALAFTLLEDPPTRSENDQPLELLSSLLSSLQLDNRLQAVFSPALSDYLAMDPTRLLPNTQFPVWNGGLQRWVIPGFQKAQPYKSAFDEMDQGAAVSVFGVRGAEVVTKERQLNPQDYALFALSGAFGCSLTHSLVIPLDVVKTRLQTSPGRFKNANLLSGMQEIYQEEGLGGLLAGWEPTILGYLWYGITVYPGYEFFKRLFLSLFPQEELRVLLVLLSGAVATVFACFGVCPAEACRIRMVADPELNSLGLLKVIQVISEQDGPGVFYDGLSTLLVRQVLFGMMKFLVFDYFADFVFDLQPVLAEKVETQLLVSLLSGAVAGIASSIVSQPADTILTRMNQSEGRAFFFDTGREIWAERGLGGFFAGLGSRSVWAACIISGQFFLYDLCKSFLGVKDLRMFLNVQV</sequence>
<evidence type="ECO:0000256" key="2">
    <source>
        <dbReference type="ARBA" id="ARBA00006375"/>
    </source>
</evidence>
<dbReference type="InterPro" id="IPR023395">
    <property type="entry name" value="MCP_dom_sf"/>
</dbReference>
<evidence type="ECO:0000313" key="14">
    <source>
        <dbReference type="Proteomes" id="UP001642484"/>
    </source>
</evidence>
<evidence type="ECO:0000256" key="10">
    <source>
        <dbReference type="PROSITE-ProRule" id="PRU00282"/>
    </source>
</evidence>
<keyword evidence="4 10" id="KW-0812">Transmembrane</keyword>
<keyword evidence="8" id="KW-0496">Mitochondrion</keyword>
<feature type="transmembrane region" description="Helical" evidence="12">
    <location>
        <begin position="500"/>
        <end position="519"/>
    </location>
</feature>
<accession>A0ABP0SV14</accession>
<evidence type="ECO:0000256" key="8">
    <source>
        <dbReference type="ARBA" id="ARBA00023128"/>
    </source>
</evidence>
<protein>
    <submittedName>
        <fullName evidence="13">Uncharacterized protein</fullName>
    </submittedName>
</protein>
<gene>
    <name evidence="13" type="ORF">CCMP2556_LOCUS53886</name>
</gene>
<dbReference type="Gene3D" id="1.50.40.10">
    <property type="entry name" value="Mitochondrial carrier domain"/>
    <property type="match status" value="2"/>
</dbReference>
<dbReference type="PANTHER" id="PTHR45671">
    <property type="entry name" value="SOLUTE CARRIER FAMILY 25 (MITOCHONDRIAL CARRIER PHOSPHATE CARRIER), MEMBER 3, LIKE-RELATED-RELATED"/>
    <property type="match status" value="1"/>
</dbReference>
<dbReference type="EMBL" id="CAXAMN010028361">
    <property type="protein sequence ID" value="CAK9116257.1"/>
    <property type="molecule type" value="Genomic_DNA"/>
</dbReference>
<dbReference type="SUPFAM" id="SSF103506">
    <property type="entry name" value="Mitochondrial carrier"/>
    <property type="match status" value="1"/>
</dbReference>
<comment type="caution">
    <text evidence="13">The sequence shown here is derived from an EMBL/GenBank/DDBJ whole genome shotgun (WGS) entry which is preliminary data.</text>
</comment>
<evidence type="ECO:0000256" key="5">
    <source>
        <dbReference type="ARBA" id="ARBA00022737"/>
    </source>
</evidence>
<evidence type="ECO:0000313" key="13">
    <source>
        <dbReference type="EMBL" id="CAK9116257.1"/>
    </source>
</evidence>
<reference evidence="13 14" key="1">
    <citation type="submission" date="2024-02" db="EMBL/GenBank/DDBJ databases">
        <authorList>
            <person name="Chen Y."/>
            <person name="Shah S."/>
            <person name="Dougan E. K."/>
            <person name="Thang M."/>
            <person name="Chan C."/>
        </authorList>
    </citation>
    <scope>NUCLEOTIDE SEQUENCE [LARGE SCALE GENOMIC DNA]</scope>
</reference>
<organism evidence="13 14">
    <name type="scientific">Durusdinium trenchii</name>
    <dbReference type="NCBI Taxonomy" id="1381693"/>
    <lineage>
        <taxon>Eukaryota</taxon>
        <taxon>Sar</taxon>
        <taxon>Alveolata</taxon>
        <taxon>Dinophyceae</taxon>
        <taxon>Suessiales</taxon>
        <taxon>Symbiodiniaceae</taxon>
        <taxon>Durusdinium</taxon>
    </lineage>
</organism>
<feature type="compositionally biased region" description="Low complexity" evidence="11">
    <location>
        <begin position="13"/>
        <end position="27"/>
    </location>
</feature>
<comment type="subcellular location">
    <subcellularLocation>
        <location evidence="1">Mitochondrion inner membrane</location>
        <topology evidence="1">Multi-pass membrane protein</topology>
    </subcellularLocation>
</comment>
<evidence type="ECO:0000256" key="9">
    <source>
        <dbReference type="ARBA" id="ARBA00023136"/>
    </source>
</evidence>
<keyword evidence="5" id="KW-0677">Repeat</keyword>
<feature type="repeat" description="Solcar" evidence="10">
    <location>
        <begin position="402"/>
        <end position="488"/>
    </location>
</feature>
<keyword evidence="6" id="KW-0999">Mitochondrion inner membrane</keyword>
<evidence type="ECO:0000256" key="6">
    <source>
        <dbReference type="ARBA" id="ARBA00022792"/>
    </source>
</evidence>
<evidence type="ECO:0000256" key="3">
    <source>
        <dbReference type="ARBA" id="ARBA00022448"/>
    </source>
</evidence>
<feature type="region of interest" description="Disordered" evidence="11">
    <location>
        <begin position="13"/>
        <end position="35"/>
    </location>
</feature>
<proteinExistence type="inferred from homology"/>